<proteinExistence type="inferred from homology"/>
<dbReference type="GO" id="GO:0003723">
    <property type="term" value="F:RNA binding"/>
    <property type="evidence" value="ECO:0007669"/>
    <property type="project" value="InterPro"/>
</dbReference>
<comment type="catalytic activity">
    <reaction evidence="11">
        <text>adenosine(37) in tRNA(Ala) + H2O + H(+) = inosine(37) in tRNA(Ala) + NH4(+)</text>
        <dbReference type="Rhea" id="RHEA:50968"/>
        <dbReference type="Rhea" id="RHEA-COMP:12855"/>
        <dbReference type="Rhea" id="RHEA-COMP:12856"/>
        <dbReference type="ChEBI" id="CHEBI:15377"/>
        <dbReference type="ChEBI" id="CHEBI:15378"/>
        <dbReference type="ChEBI" id="CHEBI:28938"/>
        <dbReference type="ChEBI" id="CHEBI:74411"/>
        <dbReference type="ChEBI" id="CHEBI:82852"/>
        <dbReference type="EC" id="3.5.4.34"/>
    </reaction>
</comment>
<gene>
    <name evidence="14" type="ORF">EB796_013832</name>
</gene>
<keyword evidence="2" id="KW-0479">Metal-binding</keyword>
<evidence type="ECO:0000313" key="14">
    <source>
        <dbReference type="EMBL" id="KAF6027861.1"/>
    </source>
</evidence>
<evidence type="ECO:0000256" key="3">
    <source>
        <dbReference type="ARBA" id="ARBA00022801"/>
    </source>
</evidence>
<organism evidence="14 15">
    <name type="scientific">Bugula neritina</name>
    <name type="common">Brown bryozoan</name>
    <name type="synonym">Sertularia neritina</name>
    <dbReference type="NCBI Taxonomy" id="10212"/>
    <lineage>
        <taxon>Eukaryota</taxon>
        <taxon>Metazoa</taxon>
        <taxon>Spiralia</taxon>
        <taxon>Lophotrochozoa</taxon>
        <taxon>Bryozoa</taxon>
        <taxon>Gymnolaemata</taxon>
        <taxon>Cheilostomatida</taxon>
        <taxon>Flustrina</taxon>
        <taxon>Buguloidea</taxon>
        <taxon>Bugulidae</taxon>
        <taxon>Bugula</taxon>
    </lineage>
</organism>
<evidence type="ECO:0000256" key="5">
    <source>
        <dbReference type="ARBA" id="ARBA00037026"/>
    </source>
</evidence>
<dbReference type="PANTHER" id="PTHR46516:SF1">
    <property type="entry name" value="TRNA-SPECIFIC ADENOSINE DEAMINASE 1"/>
    <property type="match status" value="1"/>
</dbReference>
<evidence type="ECO:0000256" key="10">
    <source>
        <dbReference type="ARBA" id="ARBA00041760"/>
    </source>
</evidence>
<keyword evidence="15" id="KW-1185">Reference proteome</keyword>
<comment type="function">
    <text evidence="6">Specifically deaminates adenosine-37 to inosine in tRNA-Ala.</text>
</comment>
<comment type="caution">
    <text evidence="14">The sequence shown here is derived from an EMBL/GenBank/DDBJ whole genome shotgun (WGS) entry which is preliminary data.</text>
</comment>
<dbReference type="Pfam" id="PF02137">
    <property type="entry name" value="A_deamin"/>
    <property type="match status" value="1"/>
</dbReference>
<evidence type="ECO:0000256" key="6">
    <source>
        <dbReference type="ARBA" id="ARBA00037784"/>
    </source>
</evidence>
<accession>A0A7J7JQA7</accession>
<evidence type="ECO:0000256" key="9">
    <source>
        <dbReference type="ARBA" id="ARBA00040502"/>
    </source>
</evidence>
<protein>
    <recommendedName>
        <fullName evidence="9">tRNA-specific adenosine deaminase 1</fullName>
        <ecNumber evidence="8">3.5.4.34</ecNumber>
    </recommendedName>
    <alternativeName>
        <fullName evidence="10">tRNA-specific adenosine-37 deaminase</fullName>
    </alternativeName>
</protein>
<dbReference type="OrthoDB" id="10268011at2759"/>
<dbReference type="SMART" id="SM00552">
    <property type="entry name" value="ADEAMc"/>
    <property type="match status" value="1"/>
</dbReference>
<reference evidence="14" key="1">
    <citation type="submission" date="2020-06" db="EMBL/GenBank/DDBJ databases">
        <title>Draft genome of Bugula neritina, a colonial animal packing powerful symbionts and potential medicines.</title>
        <authorList>
            <person name="Rayko M."/>
        </authorList>
    </citation>
    <scope>NUCLEOTIDE SEQUENCE [LARGE SCALE GENOMIC DNA]</scope>
    <source>
        <strain evidence="14">Kwan_BN1</strain>
    </source>
</reference>
<sequence length="308" mass="34151">MLGGDASIFPRQPQDIHPEMKRKSNISIESEGQLTYTSVGQARLCANRFKQEDSAAIEMTQISCNGDSISKTQDLPSNDFDLYRTGAKCVQGCAQDSRAPGSSYHVTEVLRTKPGKGDPTLSLSCSDKLARWNVLGCQGCLPMIFLSTPIYLDHIIISGCVADKRALIRALYARLLDTPLLPPGGYKVHRPDIQVLHHIFPHGKFQAGPNCIAGYTDSCERIRPCDTSLIWYKISNSESVTEVAVNGYKQGTTKKDLTSIKARLSVSRSSMFADVHKLFNSLNDEKKQCLGGSYRFDWHFQRLLKGES</sequence>
<dbReference type="GO" id="GO:0046872">
    <property type="term" value="F:metal ion binding"/>
    <property type="evidence" value="ECO:0007669"/>
    <property type="project" value="UniProtKB-KW"/>
</dbReference>
<dbReference type="AlphaFoldDB" id="A0A7J7JQA7"/>
<evidence type="ECO:0000259" key="13">
    <source>
        <dbReference type="PROSITE" id="PS50141"/>
    </source>
</evidence>
<evidence type="ECO:0000313" key="15">
    <source>
        <dbReference type="Proteomes" id="UP000593567"/>
    </source>
</evidence>
<dbReference type="GO" id="GO:0008033">
    <property type="term" value="P:tRNA processing"/>
    <property type="evidence" value="ECO:0007669"/>
    <property type="project" value="UniProtKB-KW"/>
</dbReference>
<evidence type="ECO:0000256" key="7">
    <source>
        <dbReference type="ARBA" id="ARBA00038326"/>
    </source>
</evidence>
<evidence type="ECO:0000256" key="11">
    <source>
        <dbReference type="ARBA" id="ARBA00047635"/>
    </source>
</evidence>
<dbReference type="GO" id="GO:0043829">
    <property type="term" value="F:tRNA-specific adenosine-37 deaminase activity"/>
    <property type="evidence" value="ECO:0007669"/>
    <property type="project" value="UniProtKB-EC"/>
</dbReference>
<keyword evidence="4" id="KW-0862">Zinc</keyword>
<keyword evidence="3" id="KW-0378">Hydrolase</keyword>
<evidence type="ECO:0000256" key="12">
    <source>
        <dbReference type="SAM" id="MobiDB-lite"/>
    </source>
</evidence>
<feature type="region of interest" description="Disordered" evidence="12">
    <location>
        <begin position="1"/>
        <end position="21"/>
    </location>
</feature>
<evidence type="ECO:0000256" key="2">
    <source>
        <dbReference type="ARBA" id="ARBA00022723"/>
    </source>
</evidence>
<dbReference type="PANTHER" id="PTHR46516">
    <property type="entry name" value="TRNA-SPECIFIC ADENOSINE DEAMINASE 1"/>
    <property type="match status" value="1"/>
</dbReference>
<dbReference type="EMBL" id="VXIV02002013">
    <property type="protein sequence ID" value="KAF6027861.1"/>
    <property type="molecule type" value="Genomic_DNA"/>
</dbReference>
<dbReference type="PROSITE" id="PS50141">
    <property type="entry name" value="A_DEAMIN_EDITASE"/>
    <property type="match status" value="1"/>
</dbReference>
<evidence type="ECO:0000256" key="4">
    <source>
        <dbReference type="ARBA" id="ARBA00022833"/>
    </source>
</evidence>
<dbReference type="Proteomes" id="UP000593567">
    <property type="component" value="Unassembled WGS sequence"/>
</dbReference>
<dbReference type="InterPro" id="IPR002466">
    <property type="entry name" value="A_deamin"/>
</dbReference>
<comment type="cofactor">
    <cofactor evidence="5">
        <name>1D-myo-inositol hexakisphosphate</name>
        <dbReference type="ChEBI" id="CHEBI:58130"/>
    </cofactor>
</comment>
<evidence type="ECO:0000256" key="1">
    <source>
        <dbReference type="ARBA" id="ARBA00022694"/>
    </source>
</evidence>
<evidence type="ECO:0000256" key="8">
    <source>
        <dbReference type="ARBA" id="ARBA00038940"/>
    </source>
</evidence>
<feature type="domain" description="A to I editase" evidence="13">
    <location>
        <begin position="117"/>
        <end position="265"/>
    </location>
</feature>
<comment type="similarity">
    <text evidence="7">Belongs to the ADAT1 family.</text>
</comment>
<dbReference type="EC" id="3.5.4.34" evidence="8"/>
<name>A0A7J7JQA7_BUGNE</name>
<keyword evidence="1" id="KW-0819">tRNA processing</keyword>